<dbReference type="InterPro" id="IPR048284">
    <property type="entry name" value="EryCIII-like_N"/>
</dbReference>
<dbReference type="Pfam" id="PF21036">
    <property type="entry name" value="EryCIII-like_N"/>
    <property type="match status" value="1"/>
</dbReference>
<dbReference type="AlphaFoldDB" id="A0A918GMW2"/>
<evidence type="ECO:0000313" key="6">
    <source>
        <dbReference type="EMBL" id="GGS46179.1"/>
    </source>
</evidence>
<evidence type="ECO:0000256" key="3">
    <source>
        <dbReference type="ARBA" id="ARBA00022679"/>
    </source>
</evidence>
<evidence type="ECO:0000256" key="2">
    <source>
        <dbReference type="ARBA" id="ARBA00022676"/>
    </source>
</evidence>
<dbReference type="CDD" id="cd03784">
    <property type="entry name" value="GT1_Gtf-like"/>
    <property type="match status" value="1"/>
</dbReference>
<keyword evidence="3 6" id="KW-0808">Transferase</keyword>
<sequence>MLFLAADGLGHVFPMVPLAWAMRAAGHEVLVATTGFGLAAAEAGLPVADYAPDTPQGAEWHAGLAATPRLLADTYGVPDLAERMREGAEPVDIRMSSAMLAGFAEAIVDNAVAIALGFRPDLVIHESMCPAGVVVAAALGVPAVRLELNPARTTELSEHMLRHLAPTFARFGATPAPDAAVLDRTPPSMVVEPGGVPLRFVPYTGGTVDPPTGPPPSERRRVLVTIGTTLPEVTDAGSLVGRLAAAMADLDAEVLLAVGGADPAALGPLPPGMSTVGWAPLESLVRGVSAVVHHGGAGTTFECLRAGVPQVVLPHSRDTPVNAGAVAARGAGLAVDPADFTAAHVAAVLDDPRYAAAAAEVRREMAAMPAPSEVVPTLTGPAVAGDRRENAQVAV</sequence>
<proteinExistence type="inferred from homology"/>
<keyword evidence="2" id="KW-0328">Glycosyltransferase</keyword>
<organism evidence="6 7">
    <name type="scientific">Actinokineospora fastidiosa</name>
    <dbReference type="NCBI Taxonomy" id="1816"/>
    <lineage>
        <taxon>Bacteria</taxon>
        <taxon>Bacillati</taxon>
        <taxon>Actinomycetota</taxon>
        <taxon>Actinomycetes</taxon>
        <taxon>Pseudonocardiales</taxon>
        <taxon>Pseudonocardiaceae</taxon>
        <taxon>Actinokineospora</taxon>
    </lineage>
</organism>
<feature type="domain" description="Erythromycin biosynthesis protein CIII-like N-terminal" evidence="5">
    <location>
        <begin position="20"/>
        <end position="227"/>
    </location>
</feature>
<feature type="domain" description="Erythromycin biosynthesis protein CIII-like C-terminal" evidence="4">
    <location>
        <begin position="243"/>
        <end position="378"/>
    </location>
</feature>
<dbReference type="Gene3D" id="3.40.50.2000">
    <property type="entry name" value="Glycogen Phosphorylase B"/>
    <property type="match status" value="2"/>
</dbReference>
<dbReference type="Proteomes" id="UP000660680">
    <property type="component" value="Unassembled WGS sequence"/>
</dbReference>
<reference evidence="6" key="1">
    <citation type="journal article" date="2014" name="Int. J. Syst. Evol. Microbiol.">
        <title>Complete genome sequence of Corynebacterium casei LMG S-19264T (=DSM 44701T), isolated from a smear-ripened cheese.</title>
        <authorList>
            <consortium name="US DOE Joint Genome Institute (JGI-PGF)"/>
            <person name="Walter F."/>
            <person name="Albersmeier A."/>
            <person name="Kalinowski J."/>
            <person name="Ruckert C."/>
        </authorList>
    </citation>
    <scope>NUCLEOTIDE SEQUENCE</scope>
    <source>
        <strain evidence="6">JCM 3276</strain>
    </source>
</reference>
<dbReference type="Pfam" id="PF06722">
    <property type="entry name" value="EryCIII-like_C"/>
    <property type="match status" value="1"/>
</dbReference>
<dbReference type="GO" id="GO:0016758">
    <property type="term" value="F:hexosyltransferase activity"/>
    <property type="evidence" value="ECO:0007669"/>
    <property type="project" value="UniProtKB-ARBA"/>
</dbReference>
<accession>A0A918GMW2</accession>
<gene>
    <name evidence="6" type="ORF">GCM10010171_46730</name>
</gene>
<evidence type="ECO:0000313" key="7">
    <source>
        <dbReference type="Proteomes" id="UP000660680"/>
    </source>
</evidence>
<dbReference type="InterPro" id="IPR002213">
    <property type="entry name" value="UDP_glucos_trans"/>
</dbReference>
<dbReference type="FunFam" id="3.40.50.2000:FF:000072">
    <property type="entry name" value="Glycosyl transferase"/>
    <property type="match status" value="1"/>
</dbReference>
<protein>
    <submittedName>
        <fullName evidence="6">Glycosyl transferase</fullName>
    </submittedName>
</protein>
<name>A0A918GMW2_9PSEU</name>
<evidence type="ECO:0000259" key="5">
    <source>
        <dbReference type="Pfam" id="PF21036"/>
    </source>
</evidence>
<dbReference type="PANTHER" id="PTHR48050">
    <property type="entry name" value="STEROL 3-BETA-GLUCOSYLTRANSFERASE"/>
    <property type="match status" value="1"/>
</dbReference>
<dbReference type="GO" id="GO:0017000">
    <property type="term" value="P:antibiotic biosynthetic process"/>
    <property type="evidence" value="ECO:0007669"/>
    <property type="project" value="UniProtKB-ARBA"/>
</dbReference>
<reference evidence="6" key="2">
    <citation type="submission" date="2020-09" db="EMBL/GenBank/DDBJ databases">
        <authorList>
            <person name="Sun Q."/>
            <person name="Ohkuma M."/>
        </authorList>
    </citation>
    <scope>NUCLEOTIDE SEQUENCE</scope>
    <source>
        <strain evidence="6">JCM 3276</strain>
    </source>
</reference>
<evidence type="ECO:0000259" key="4">
    <source>
        <dbReference type="Pfam" id="PF06722"/>
    </source>
</evidence>
<dbReference type="InterPro" id="IPR050426">
    <property type="entry name" value="Glycosyltransferase_28"/>
</dbReference>
<dbReference type="EMBL" id="BMRB01000004">
    <property type="protein sequence ID" value="GGS46179.1"/>
    <property type="molecule type" value="Genomic_DNA"/>
</dbReference>
<dbReference type="PANTHER" id="PTHR48050:SF13">
    <property type="entry name" value="STEROL 3-BETA-GLUCOSYLTRANSFERASE UGT80A2"/>
    <property type="match status" value="1"/>
</dbReference>
<keyword evidence="7" id="KW-1185">Reference proteome</keyword>
<evidence type="ECO:0000256" key="1">
    <source>
        <dbReference type="ARBA" id="ARBA00006962"/>
    </source>
</evidence>
<dbReference type="GO" id="GO:0008194">
    <property type="term" value="F:UDP-glycosyltransferase activity"/>
    <property type="evidence" value="ECO:0007669"/>
    <property type="project" value="InterPro"/>
</dbReference>
<comment type="caution">
    <text evidence="6">The sequence shown here is derived from an EMBL/GenBank/DDBJ whole genome shotgun (WGS) entry which is preliminary data.</text>
</comment>
<dbReference type="InterPro" id="IPR010610">
    <property type="entry name" value="EryCIII-like_C"/>
</dbReference>
<dbReference type="SUPFAM" id="SSF53756">
    <property type="entry name" value="UDP-Glycosyltransferase/glycogen phosphorylase"/>
    <property type="match status" value="1"/>
</dbReference>
<comment type="similarity">
    <text evidence="1">Belongs to the glycosyltransferase 28 family.</text>
</comment>